<dbReference type="EMBL" id="JAVDWQ010000005">
    <property type="protein sequence ID" value="MDR7210102.1"/>
    <property type="molecule type" value="Genomic_DNA"/>
</dbReference>
<name>A0ABU1Y795_9FLAO</name>
<dbReference type="InterPro" id="IPR014922">
    <property type="entry name" value="YdhG-like"/>
</dbReference>
<sequence>MKQLDDFYLNKDEPIKGTLLALKEIILKQDNDITNVLKYGMPFFCYKGRMFCYLWIHKKLKQPYIGIVEGKHFNEPFLIQEARSRMKIMLLDSETDLPLERIENVIQKALDLYKSGLIKV</sequence>
<gene>
    <name evidence="2" type="ORF">J2W48_002041</name>
</gene>
<evidence type="ECO:0000259" key="1">
    <source>
        <dbReference type="Pfam" id="PF08818"/>
    </source>
</evidence>
<evidence type="ECO:0000313" key="3">
    <source>
        <dbReference type="Proteomes" id="UP001269081"/>
    </source>
</evidence>
<proteinExistence type="predicted"/>
<reference evidence="2 3" key="1">
    <citation type="submission" date="2023-07" db="EMBL/GenBank/DDBJ databases">
        <title>Sorghum-associated microbial communities from plants grown in Nebraska, USA.</title>
        <authorList>
            <person name="Schachtman D."/>
        </authorList>
    </citation>
    <scope>NUCLEOTIDE SEQUENCE [LARGE SCALE GENOMIC DNA]</scope>
    <source>
        <strain evidence="2 3">4129</strain>
    </source>
</reference>
<dbReference type="Proteomes" id="UP001269081">
    <property type="component" value="Unassembled WGS sequence"/>
</dbReference>
<evidence type="ECO:0000313" key="2">
    <source>
        <dbReference type="EMBL" id="MDR7210102.1"/>
    </source>
</evidence>
<keyword evidence="3" id="KW-1185">Reference proteome</keyword>
<organism evidence="2 3">
    <name type="scientific">Flavobacterium piscis</name>
    <dbReference type="NCBI Taxonomy" id="1114874"/>
    <lineage>
        <taxon>Bacteria</taxon>
        <taxon>Pseudomonadati</taxon>
        <taxon>Bacteroidota</taxon>
        <taxon>Flavobacteriia</taxon>
        <taxon>Flavobacteriales</taxon>
        <taxon>Flavobacteriaceae</taxon>
        <taxon>Flavobacterium</taxon>
    </lineage>
</organism>
<dbReference type="Gene3D" id="3.90.1150.200">
    <property type="match status" value="1"/>
</dbReference>
<feature type="domain" description="YdhG-like" evidence="1">
    <location>
        <begin position="18"/>
        <end position="110"/>
    </location>
</feature>
<dbReference type="Pfam" id="PF08818">
    <property type="entry name" value="DUF1801"/>
    <property type="match status" value="1"/>
</dbReference>
<accession>A0ABU1Y795</accession>
<protein>
    <recommendedName>
        <fullName evidence="1">YdhG-like domain-containing protein</fullName>
    </recommendedName>
</protein>
<comment type="caution">
    <text evidence="2">The sequence shown here is derived from an EMBL/GenBank/DDBJ whole genome shotgun (WGS) entry which is preliminary data.</text>
</comment>
<dbReference type="RefSeq" id="WP_310280828.1">
    <property type="nucleotide sequence ID" value="NZ_JAVDWQ010000005.1"/>
</dbReference>
<dbReference type="SUPFAM" id="SSF159888">
    <property type="entry name" value="YdhG-like"/>
    <property type="match status" value="1"/>
</dbReference>